<keyword evidence="3 5" id="KW-0808">Transferase</keyword>
<accession>A0A3S2UW57</accession>
<reference evidence="8 9" key="1">
    <citation type="submission" date="2019-01" db="EMBL/GenBank/DDBJ databases">
        <authorList>
            <person name="Chen W.-M."/>
        </authorList>
    </citation>
    <scope>NUCLEOTIDE SEQUENCE [LARGE SCALE GENOMIC DNA]</scope>
    <source>
        <strain evidence="8 9">FSY-9</strain>
    </source>
</reference>
<keyword evidence="2 5" id="KW-0489">Methyltransferase</keyword>
<comment type="function">
    <text evidence="5">Methylation of the membrane-bound methyl-accepting chemotaxis proteins (MCP) to form gamma-glutamyl methyl ester residues in MCP.</text>
</comment>
<dbReference type="OrthoDB" id="9816309at2"/>
<dbReference type="InterPro" id="IPR022641">
    <property type="entry name" value="CheR_N"/>
</dbReference>
<dbReference type="Gene3D" id="3.40.50.150">
    <property type="entry name" value="Vaccinia Virus protein VP39"/>
    <property type="match status" value="1"/>
</dbReference>
<dbReference type="Pfam" id="PF03705">
    <property type="entry name" value="CheR_N"/>
    <property type="match status" value="1"/>
</dbReference>
<dbReference type="PROSITE" id="PS50123">
    <property type="entry name" value="CHER"/>
    <property type="match status" value="1"/>
</dbReference>
<evidence type="ECO:0000259" key="7">
    <source>
        <dbReference type="PROSITE" id="PS50123"/>
    </source>
</evidence>
<dbReference type="SMART" id="SM00138">
    <property type="entry name" value="MeTrc"/>
    <property type="match status" value="1"/>
</dbReference>
<evidence type="ECO:0000256" key="3">
    <source>
        <dbReference type="ARBA" id="ARBA00022679"/>
    </source>
</evidence>
<keyword evidence="9" id="KW-1185">Reference proteome</keyword>
<evidence type="ECO:0000256" key="2">
    <source>
        <dbReference type="ARBA" id="ARBA00022603"/>
    </source>
</evidence>
<dbReference type="Pfam" id="PF01739">
    <property type="entry name" value="CheR"/>
    <property type="match status" value="1"/>
</dbReference>
<dbReference type="AlphaFoldDB" id="A0A3S2UW57"/>
<organism evidence="8 9">
    <name type="scientific">Novosphingobium umbonatum</name>
    <dbReference type="NCBI Taxonomy" id="1908524"/>
    <lineage>
        <taxon>Bacteria</taxon>
        <taxon>Pseudomonadati</taxon>
        <taxon>Pseudomonadota</taxon>
        <taxon>Alphaproteobacteria</taxon>
        <taxon>Sphingomonadales</taxon>
        <taxon>Sphingomonadaceae</taxon>
        <taxon>Novosphingobium</taxon>
    </lineage>
</organism>
<dbReference type="InterPro" id="IPR000780">
    <property type="entry name" value="CheR_MeTrfase"/>
</dbReference>
<dbReference type="InterPro" id="IPR036804">
    <property type="entry name" value="CheR_N_sf"/>
</dbReference>
<feature type="domain" description="CheR-type methyltransferase" evidence="7">
    <location>
        <begin position="30"/>
        <end position="298"/>
    </location>
</feature>
<comment type="caution">
    <text evidence="8">The sequence shown here is derived from an EMBL/GenBank/DDBJ whole genome shotgun (WGS) entry which is preliminary data.</text>
</comment>
<dbReference type="Gene3D" id="1.10.155.10">
    <property type="entry name" value="Chemotaxis receptor methyltransferase CheR, N-terminal domain"/>
    <property type="match status" value="1"/>
</dbReference>
<dbReference type="SUPFAM" id="SSF53335">
    <property type="entry name" value="S-adenosyl-L-methionine-dependent methyltransferases"/>
    <property type="match status" value="1"/>
</dbReference>
<dbReference type="EC" id="2.1.1.80" evidence="5"/>
<protein>
    <recommendedName>
        <fullName evidence="5">Chemotaxis protein methyltransferase</fullName>
        <ecNumber evidence="5">2.1.1.80</ecNumber>
    </recommendedName>
</protein>
<dbReference type="RefSeq" id="WP_127705589.1">
    <property type="nucleotide sequence ID" value="NZ_SACO01000001.1"/>
</dbReference>
<dbReference type="InterPro" id="IPR029063">
    <property type="entry name" value="SAM-dependent_MTases_sf"/>
</dbReference>
<feature type="binding site" evidence="6">
    <location>
        <begin position="241"/>
        <end position="242"/>
    </location>
    <ligand>
        <name>S-adenosyl-L-methionine</name>
        <dbReference type="ChEBI" id="CHEBI:59789"/>
    </ligand>
</feature>
<evidence type="ECO:0000256" key="4">
    <source>
        <dbReference type="ARBA" id="ARBA00022691"/>
    </source>
</evidence>
<feature type="binding site" evidence="6">
    <location>
        <position position="98"/>
    </location>
    <ligand>
        <name>S-adenosyl-L-methionine</name>
        <dbReference type="ChEBI" id="CHEBI:59789"/>
    </ligand>
</feature>
<dbReference type="InterPro" id="IPR022642">
    <property type="entry name" value="CheR_C"/>
</dbReference>
<feature type="binding site" evidence="6">
    <location>
        <position position="170"/>
    </location>
    <ligand>
        <name>S-adenosyl-L-methionine</name>
        <dbReference type="ChEBI" id="CHEBI:59789"/>
    </ligand>
</feature>
<evidence type="ECO:0000313" key="8">
    <source>
        <dbReference type="EMBL" id="RVU07849.1"/>
    </source>
</evidence>
<keyword evidence="4 5" id="KW-0949">S-adenosyl-L-methionine</keyword>
<feature type="binding site" evidence="6">
    <location>
        <begin position="224"/>
        <end position="225"/>
    </location>
    <ligand>
        <name>S-adenosyl-L-methionine</name>
        <dbReference type="ChEBI" id="CHEBI:59789"/>
    </ligand>
</feature>
<evidence type="ECO:0000256" key="6">
    <source>
        <dbReference type="PIRSR" id="PIRSR000410-1"/>
    </source>
</evidence>
<dbReference type="PANTHER" id="PTHR24422:SF19">
    <property type="entry name" value="CHEMOTAXIS PROTEIN METHYLTRANSFERASE"/>
    <property type="match status" value="1"/>
</dbReference>
<evidence type="ECO:0000256" key="1">
    <source>
        <dbReference type="ARBA" id="ARBA00001541"/>
    </source>
</evidence>
<evidence type="ECO:0000313" key="9">
    <source>
        <dbReference type="Proteomes" id="UP000282837"/>
    </source>
</evidence>
<gene>
    <name evidence="8" type="ORF">EOE18_01880</name>
</gene>
<dbReference type="SUPFAM" id="SSF47757">
    <property type="entry name" value="Chemotaxis receptor methyltransferase CheR, N-terminal domain"/>
    <property type="match status" value="1"/>
</dbReference>
<proteinExistence type="predicted"/>
<feature type="binding site" evidence="6">
    <location>
        <position position="96"/>
    </location>
    <ligand>
        <name>S-adenosyl-L-methionine</name>
        <dbReference type="ChEBI" id="CHEBI:59789"/>
    </ligand>
</feature>
<feature type="binding site" evidence="6">
    <location>
        <position position="140"/>
    </location>
    <ligand>
        <name>S-adenosyl-L-methionine</name>
        <dbReference type="ChEBI" id="CHEBI:59789"/>
    </ligand>
</feature>
<dbReference type="InterPro" id="IPR050903">
    <property type="entry name" value="Bact_Chemotaxis_MeTrfase"/>
</dbReference>
<dbReference type="GO" id="GO:0032259">
    <property type="term" value="P:methylation"/>
    <property type="evidence" value="ECO:0007669"/>
    <property type="project" value="UniProtKB-KW"/>
</dbReference>
<dbReference type="PIRSF" id="PIRSF000410">
    <property type="entry name" value="CheR"/>
    <property type="match status" value="1"/>
</dbReference>
<dbReference type="GO" id="GO:0008983">
    <property type="term" value="F:protein-glutamate O-methyltransferase activity"/>
    <property type="evidence" value="ECO:0007669"/>
    <property type="project" value="UniProtKB-EC"/>
</dbReference>
<dbReference type="InterPro" id="IPR026024">
    <property type="entry name" value="Chemotaxis_MeTrfase_CheR"/>
</dbReference>
<evidence type="ECO:0000256" key="5">
    <source>
        <dbReference type="PIRNR" id="PIRNR000410"/>
    </source>
</evidence>
<comment type="catalytic activity">
    <reaction evidence="1 5">
        <text>L-glutamyl-[protein] + S-adenosyl-L-methionine = [protein]-L-glutamate 5-O-methyl ester + S-adenosyl-L-homocysteine</text>
        <dbReference type="Rhea" id="RHEA:24452"/>
        <dbReference type="Rhea" id="RHEA-COMP:10208"/>
        <dbReference type="Rhea" id="RHEA-COMP:10311"/>
        <dbReference type="ChEBI" id="CHEBI:29973"/>
        <dbReference type="ChEBI" id="CHEBI:57856"/>
        <dbReference type="ChEBI" id="CHEBI:59789"/>
        <dbReference type="ChEBI" id="CHEBI:82795"/>
        <dbReference type="EC" id="2.1.1.80"/>
    </reaction>
</comment>
<dbReference type="PRINTS" id="PR00996">
    <property type="entry name" value="CHERMTFRASE"/>
</dbReference>
<dbReference type="EMBL" id="SACO01000001">
    <property type="protein sequence ID" value="RVU07849.1"/>
    <property type="molecule type" value="Genomic_DNA"/>
</dbReference>
<dbReference type="Proteomes" id="UP000282837">
    <property type="component" value="Unassembled WGS sequence"/>
</dbReference>
<name>A0A3S2UW57_9SPHN</name>
<dbReference type="PANTHER" id="PTHR24422">
    <property type="entry name" value="CHEMOTAXIS PROTEIN METHYLTRANSFERASE"/>
    <property type="match status" value="1"/>
</dbReference>
<sequence length="298" mass="33284">MSYSADLAVPDLAGTFADTMPGISPGVYDERDFKAVAAIIHKEAGIMLPPGKAMLVYSRLAPLVRASGRGTFSGYIQLIEQDAGERRKTVNALTTNHTFFYREAHHFEHFAEVVRPRMLQDLAHGESARMWSAGCSSGEEVFSLTMTLLGPDRSQGVQIARRDIRILASDIADHALQKASEGRYDAKDASGLPDELRRNWTQNSGNQMVIAQEARSLVQFKRLNLQGDWPMRRPFQVIFCRNVMIYFDQPTKDRLVARFAQALAPGGYLYIGHSERVSGPAEDLLESVGPTIYHRRAR</sequence>
<feature type="binding site" evidence="6">
    <location>
        <position position="102"/>
    </location>
    <ligand>
        <name>S-adenosyl-L-methionine</name>
        <dbReference type="ChEBI" id="CHEBI:59789"/>
    </ligand>
</feature>